<evidence type="ECO:0000313" key="5">
    <source>
        <dbReference type="Proteomes" id="UP000774617"/>
    </source>
</evidence>
<keyword evidence="5" id="KW-1185">Reference proteome</keyword>
<gene>
    <name evidence="4" type="ORF">B0J12DRAFT_554479</name>
</gene>
<feature type="non-terminal residue" evidence="4">
    <location>
        <position position="1"/>
    </location>
</feature>
<dbReference type="EMBL" id="JAGTJR010000057">
    <property type="protein sequence ID" value="KAH7025604.1"/>
    <property type="molecule type" value="Genomic_DNA"/>
</dbReference>
<keyword evidence="2" id="KW-0560">Oxidoreductase</keyword>
<dbReference type="Proteomes" id="UP000774617">
    <property type="component" value="Unassembled WGS sequence"/>
</dbReference>
<sequence>SHDPLLFDYLRQALMCAADSTLETVDPASLATDGWNVVHRCRNCEALFHWAEANTESKAVGI</sequence>
<feature type="non-terminal residue" evidence="4">
    <location>
        <position position="62"/>
    </location>
</feature>
<evidence type="ECO:0000256" key="3">
    <source>
        <dbReference type="ARBA" id="ARBA00035112"/>
    </source>
</evidence>
<proteinExistence type="inferred from homology"/>
<dbReference type="InterPro" id="IPR021765">
    <property type="entry name" value="UstYa-like"/>
</dbReference>
<protein>
    <submittedName>
        <fullName evidence="4">Uncharacterized protein</fullName>
    </submittedName>
</protein>
<dbReference type="PANTHER" id="PTHR33365">
    <property type="entry name" value="YALI0B05434P"/>
    <property type="match status" value="1"/>
</dbReference>
<dbReference type="Pfam" id="PF11807">
    <property type="entry name" value="UstYa"/>
    <property type="match status" value="1"/>
</dbReference>
<reference evidence="4 5" key="1">
    <citation type="journal article" date="2021" name="Nat. Commun.">
        <title>Genetic determinants of endophytism in the Arabidopsis root mycobiome.</title>
        <authorList>
            <person name="Mesny F."/>
            <person name="Miyauchi S."/>
            <person name="Thiergart T."/>
            <person name="Pickel B."/>
            <person name="Atanasova L."/>
            <person name="Karlsson M."/>
            <person name="Huettel B."/>
            <person name="Barry K.W."/>
            <person name="Haridas S."/>
            <person name="Chen C."/>
            <person name="Bauer D."/>
            <person name="Andreopoulos W."/>
            <person name="Pangilinan J."/>
            <person name="LaButti K."/>
            <person name="Riley R."/>
            <person name="Lipzen A."/>
            <person name="Clum A."/>
            <person name="Drula E."/>
            <person name="Henrissat B."/>
            <person name="Kohler A."/>
            <person name="Grigoriev I.V."/>
            <person name="Martin F.M."/>
            <person name="Hacquard S."/>
        </authorList>
    </citation>
    <scope>NUCLEOTIDE SEQUENCE [LARGE SCALE GENOMIC DNA]</scope>
    <source>
        <strain evidence="4 5">MPI-SDFR-AT-0080</strain>
    </source>
</reference>
<evidence type="ECO:0000256" key="1">
    <source>
        <dbReference type="ARBA" id="ARBA00004685"/>
    </source>
</evidence>
<comment type="similarity">
    <text evidence="3">Belongs to the ustYa family.</text>
</comment>
<dbReference type="PANTHER" id="PTHR33365:SF11">
    <property type="entry name" value="TAT PATHWAY SIGNAL SEQUENCE"/>
    <property type="match status" value="1"/>
</dbReference>
<comment type="pathway">
    <text evidence="1">Mycotoxin biosynthesis.</text>
</comment>
<comment type="caution">
    <text evidence="4">The sequence shown here is derived from an EMBL/GenBank/DDBJ whole genome shotgun (WGS) entry which is preliminary data.</text>
</comment>
<name>A0ABQ8FTR7_9PEZI</name>
<evidence type="ECO:0000313" key="4">
    <source>
        <dbReference type="EMBL" id="KAH7025604.1"/>
    </source>
</evidence>
<accession>A0ABQ8FTR7</accession>
<evidence type="ECO:0000256" key="2">
    <source>
        <dbReference type="ARBA" id="ARBA00023002"/>
    </source>
</evidence>
<organism evidence="4 5">
    <name type="scientific">Macrophomina phaseolina</name>
    <dbReference type="NCBI Taxonomy" id="35725"/>
    <lineage>
        <taxon>Eukaryota</taxon>
        <taxon>Fungi</taxon>
        <taxon>Dikarya</taxon>
        <taxon>Ascomycota</taxon>
        <taxon>Pezizomycotina</taxon>
        <taxon>Dothideomycetes</taxon>
        <taxon>Dothideomycetes incertae sedis</taxon>
        <taxon>Botryosphaeriales</taxon>
        <taxon>Botryosphaeriaceae</taxon>
        <taxon>Macrophomina</taxon>
    </lineage>
</organism>